<gene>
    <name evidence="3" type="ORF">J5A65_09035</name>
</gene>
<feature type="signal peptide" evidence="2">
    <location>
        <begin position="1"/>
        <end position="27"/>
    </location>
</feature>
<dbReference type="EMBL" id="CP072384">
    <property type="protein sequence ID" value="QUC07097.1"/>
    <property type="molecule type" value="Genomic_DNA"/>
</dbReference>
<evidence type="ECO:0000256" key="1">
    <source>
        <dbReference type="SAM" id="MobiDB-lite"/>
    </source>
</evidence>
<keyword evidence="2" id="KW-0732">Signal</keyword>
<sequence>MKKIVIGGAAVLATAGVGLGLSQLANADSASPDPTESSSVSVATGQATAQQGGGVVGGQPGGPDGGMGLRGVETAALAQKLGVEESRLQQAIETVRQSQAPAGKPGRGTSSGKTTDGSQSQQPGQGDNSDQPPAGPSGNPGDMDSDFAKALAQALGLDESKVTSAIEEVKTEADKKVLDQAVADGKLTQEEADAVAKASSAGIAEVRGTGGHGPR</sequence>
<feature type="region of interest" description="Disordered" evidence="1">
    <location>
        <begin position="88"/>
        <end position="152"/>
    </location>
</feature>
<evidence type="ECO:0000313" key="4">
    <source>
        <dbReference type="Proteomes" id="UP000678513"/>
    </source>
</evidence>
<evidence type="ECO:0000256" key="2">
    <source>
        <dbReference type="SAM" id="SignalP"/>
    </source>
</evidence>
<feature type="compositionally biased region" description="Polar residues" evidence="1">
    <location>
        <begin position="25"/>
        <end position="43"/>
    </location>
</feature>
<feature type="compositionally biased region" description="Polar residues" evidence="1">
    <location>
        <begin position="88"/>
        <end position="100"/>
    </location>
</feature>
<name>A0ABX7Y1Y3_9ACTN</name>
<reference evidence="3 4" key="1">
    <citation type="submission" date="2021-03" db="EMBL/GenBank/DDBJ databases">
        <title>Human Oral Microbial Genomes.</title>
        <authorList>
            <person name="Johnston C.D."/>
            <person name="Chen T."/>
            <person name="Dewhirst F.E."/>
        </authorList>
    </citation>
    <scope>NUCLEOTIDE SEQUENCE [LARGE SCALE GENOMIC DNA]</scope>
    <source>
        <strain evidence="3 4">DSMZ 100122</strain>
    </source>
</reference>
<dbReference type="RefSeq" id="WP_212321292.1">
    <property type="nucleotide sequence ID" value="NZ_AP024463.1"/>
</dbReference>
<feature type="compositionally biased region" description="Low complexity" evidence="1">
    <location>
        <begin position="116"/>
        <end position="132"/>
    </location>
</feature>
<accession>A0ABX7Y1Y3</accession>
<evidence type="ECO:0000313" key="3">
    <source>
        <dbReference type="EMBL" id="QUC07097.1"/>
    </source>
</evidence>
<dbReference type="Proteomes" id="UP000678513">
    <property type="component" value="Chromosome"/>
</dbReference>
<feature type="region of interest" description="Disordered" evidence="1">
    <location>
        <begin position="25"/>
        <end position="71"/>
    </location>
</feature>
<organism evidence="3 4">
    <name type="scientific">Arachnia rubra</name>
    <dbReference type="NCBI Taxonomy" id="1547448"/>
    <lineage>
        <taxon>Bacteria</taxon>
        <taxon>Bacillati</taxon>
        <taxon>Actinomycetota</taxon>
        <taxon>Actinomycetes</taxon>
        <taxon>Propionibacteriales</taxon>
        <taxon>Propionibacteriaceae</taxon>
        <taxon>Arachnia</taxon>
    </lineage>
</organism>
<keyword evidence="4" id="KW-1185">Reference proteome</keyword>
<proteinExistence type="predicted"/>
<protein>
    <submittedName>
        <fullName evidence="3">Uncharacterized protein</fullName>
    </submittedName>
</protein>
<feature type="compositionally biased region" description="Gly residues" evidence="1">
    <location>
        <begin position="51"/>
        <end position="69"/>
    </location>
</feature>
<feature type="chain" id="PRO_5047191937" evidence="2">
    <location>
        <begin position="28"/>
        <end position="215"/>
    </location>
</feature>